<dbReference type="Proteomes" id="UP000237271">
    <property type="component" value="Unassembled WGS sequence"/>
</dbReference>
<evidence type="ECO:0000313" key="2">
    <source>
        <dbReference type="EMBL" id="POM74372.1"/>
    </source>
</evidence>
<feature type="region of interest" description="Disordered" evidence="1">
    <location>
        <begin position="1"/>
        <end position="26"/>
    </location>
</feature>
<reference evidence="2 3" key="1">
    <citation type="journal article" date="2017" name="Genome Biol. Evol.">
        <title>Phytophthora megakarya and P. palmivora, closely related causal agents of cacao black pod rot, underwent increases in genome sizes and gene numbers by different mechanisms.</title>
        <authorList>
            <person name="Ali S.S."/>
            <person name="Shao J."/>
            <person name="Lary D.J."/>
            <person name="Kronmiller B."/>
            <person name="Shen D."/>
            <person name="Strem M.D."/>
            <person name="Amoako-Attah I."/>
            <person name="Akrofi A.Y."/>
            <person name="Begoude B.A."/>
            <person name="Ten Hoopen G.M."/>
            <person name="Coulibaly K."/>
            <person name="Kebe B.I."/>
            <person name="Melnick R.L."/>
            <person name="Guiltinan M.J."/>
            <person name="Tyler B.M."/>
            <person name="Meinhardt L.W."/>
            <person name="Bailey B.A."/>
        </authorList>
    </citation>
    <scope>NUCLEOTIDE SEQUENCE [LARGE SCALE GENOMIC DNA]</scope>
    <source>
        <strain evidence="3">sbr112.9</strain>
    </source>
</reference>
<keyword evidence="3" id="KW-1185">Reference proteome</keyword>
<protein>
    <submittedName>
        <fullName evidence="2">Uncharacterized protein</fullName>
    </submittedName>
</protein>
<gene>
    <name evidence="2" type="ORF">PHPALM_8685</name>
</gene>
<organism evidence="2 3">
    <name type="scientific">Phytophthora palmivora</name>
    <dbReference type="NCBI Taxonomy" id="4796"/>
    <lineage>
        <taxon>Eukaryota</taxon>
        <taxon>Sar</taxon>
        <taxon>Stramenopiles</taxon>
        <taxon>Oomycota</taxon>
        <taxon>Peronosporomycetes</taxon>
        <taxon>Peronosporales</taxon>
        <taxon>Peronosporaceae</taxon>
        <taxon>Phytophthora</taxon>
    </lineage>
</organism>
<accession>A0A2P4Y990</accession>
<dbReference type="AlphaFoldDB" id="A0A2P4Y990"/>
<evidence type="ECO:0000313" key="3">
    <source>
        <dbReference type="Proteomes" id="UP000237271"/>
    </source>
</evidence>
<feature type="compositionally biased region" description="Low complexity" evidence="1">
    <location>
        <begin position="1"/>
        <end position="18"/>
    </location>
</feature>
<evidence type="ECO:0000256" key="1">
    <source>
        <dbReference type="SAM" id="MobiDB-lite"/>
    </source>
</evidence>
<proteinExistence type="predicted"/>
<name>A0A2P4Y990_9STRA</name>
<dbReference type="EMBL" id="NCKW01004879">
    <property type="protein sequence ID" value="POM74372.1"/>
    <property type="molecule type" value="Genomic_DNA"/>
</dbReference>
<sequence>MTRQSGTRSTSSGLRSGSVPMSVSQEPDYPTVAHPIFAVTAAPKVEDISHEALTQWIDLRLEYEEIMRARCESSGEDLKSDMRSCKDELIDQFIWDWIMTTVRNFKNNALPSIDELFQDRLVM</sequence>
<comment type="caution">
    <text evidence="2">The sequence shown here is derived from an EMBL/GenBank/DDBJ whole genome shotgun (WGS) entry which is preliminary data.</text>
</comment>
<dbReference type="OrthoDB" id="124249at2759"/>